<dbReference type="RefSeq" id="XP_028885112.1">
    <property type="nucleotide sequence ID" value="XM_029023916.1"/>
</dbReference>
<dbReference type="Pfam" id="PF00566">
    <property type="entry name" value="RabGAP-TBC"/>
    <property type="match status" value="1"/>
</dbReference>
<dbReference type="EMBL" id="NBCO01000007">
    <property type="protein sequence ID" value="ORC91046.1"/>
    <property type="molecule type" value="Genomic_DNA"/>
</dbReference>
<reference evidence="2 3" key="1">
    <citation type="submission" date="2017-03" db="EMBL/GenBank/DDBJ databases">
        <title>An alternative strategy for trypanosome survival in the mammalian bloodstream revealed through genome and transcriptome analysis of the ubiquitous bovine parasite Trypanosoma (Megatrypanum) theileri.</title>
        <authorList>
            <person name="Kelly S."/>
            <person name="Ivens A."/>
            <person name="Mott A."/>
            <person name="O'Neill E."/>
            <person name="Emms D."/>
            <person name="Macleod O."/>
            <person name="Voorheis P."/>
            <person name="Matthews J."/>
            <person name="Matthews K."/>
            <person name="Carrington M."/>
        </authorList>
    </citation>
    <scope>NUCLEOTIDE SEQUENCE [LARGE SCALE GENOMIC DNA]</scope>
    <source>
        <strain evidence="2">Edinburgh</strain>
    </source>
</reference>
<dbReference type="SUPFAM" id="SSF47923">
    <property type="entry name" value="Ypt/Rab-GAP domain of gyp1p"/>
    <property type="match status" value="2"/>
</dbReference>
<dbReference type="PANTHER" id="PTHR47219:SF9">
    <property type="entry name" value="GTPASE ACTIVATING PROTEIN AND CENTROSOME-ASSOCIATED, ISOFORM B"/>
    <property type="match status" value="1"/>
</dbReference>
<dbReference type="Proteomes" id="UP000192257">
    <property type="component" value="Unassembled WGS sequence"/>
</dbReference>
<evidence type="ECO:0000313" key="2">
    <source>
        <dbReference type="EMBL" id="ORC91046.1"/>
    </source>
</evidence>
<dbReference type="STRING" id="67003.A0A1X0P278"/>
<dbReference type="GO" id="GO:0005096">
    <property type="term" value="F:GTPase activator activity"/>
    <property type="evidence" value="ECO:0007669"/>
    <property type="project" value="TreeGrafter"/>
</dbReference>
<protein>
    <submittedName>
        <fullName evidence="2">Rab6 GTPase activating protein</fullName>
    </submittedName>
</protein>
<dbReference type="GO" id="GO:0031267">
    <property type="term" value="F:small GTPase binding"/>
    <property type="evidence" value="ECO:0007669"/>
    <property type="project" value="TreeGrafter"/>
</dbReference>
<dbReference type="VEuPathDB" id="TriTrypDB:TM35_000074700"/>
<comment type="caution">
    <text evidence="2">The sequence shown here is derived from an EMBL/GenBank/DDBJ whole genome shotgun (WGS) entry which is preliminary data.</text>
</comment>
<name>A0A1X0P278_9TRYP</name>
<dbReference type="OrthoDB" id="246639at2759"/>
<dbReference type="InterPro" id="IPR050302">
    <property type="entry name" value="Rab_GAP_TBC_domain"/>
</dbReference>
<dbReference type="InterPro" id="IPR000195">
    <property type="entry name" value="Rab-GAP-TBC_dom"/>
</dbReference>
<dbReference type="PANTHER" id="PTHR47219">
    <property type="entry name" value="RAB GTPASE-ACTIVATING PROTEIN 1-LIKE"/>
    <property type="match status" value="1"/>
</dbReference>
<proteinExistence type="predicted"/>
<feature type="non-terminal residue" evidence="2">
    <location>
        <position position="1"/>
    </location>
</feature>
<dbReference type="GeneID" id="39983696"/>
<evidence type="ECO:0000313" key="3">
    <source>
        <dbReference type="Proteomes" id="UP000192257"/>
    </source>
</evidence>
<gene>
    <name evidence="2" type="ORF">TM35_000074700</name>
</gene>
<keyword evidence="3" id="KW-1185">Reference proteome</keyword>
<organism evidence="2 3">
    <name type="scientific">Trypanosoma theileri</name>
    <dbReference type="NCBI Taxonomy" id="67003"/>
    <lineage>
        <taxon>Eukaryota</taxon>
        <taxon>Discoba</taxon>
        <taxon>Euglenozoa</taxon>
        <taxon>Kinetoplastea</taxon>
        <taxon>Metakinetoplastina</taxon>
        <taxon>Trypanosomatida</taxon>
        <taxon>Trypanosomatidae</taxon>
        <taxon>Trypanosoma</taxon>
    </lineage>
</organism>
<dbReference type="Gene3D" id="1.10.472.80">
    <property type="entry name" value="Ypt/Rab-GAP domain of gyp1p, domain 3"/>
    <property type="match status" value="1"/>
</dbReference>
<sequence length="410" mass="47585">RQREGVYNNFYCKVVLYASISEGMPKHVEVQAVRTGEPASIDKFGFYVVNDTTTEAPANLTTSEEGMLKREEEFWTSRICCYLRLSLELHKCEEELNNNNNSNSNSNSSDNSNDSRFIEVMTLRQAQQRVGKQMRRHIRLYNGVLHATLRRLVWGFFTGSLQRPASVIQSHHARYISLADMPVDRSVSDVIRCDLSRTFPTHCLFVGDGSVGQVELRRILSAFSQLDPAVGYCQGMAFIAATLLLHAPEEEAFWMLIHLSFSPLFRMRELFLPGFPLLQVFFAILHRLIERLLPSLHRHFLETGVEAVLFASQWFLTLYTYQFPIDFTSRLWDLFFAEGWRIMFMAAIAILQGEKEQLMLLDMEETLLWLKDCHDGKSTEEMLRRVRNVPLTEEEFTSLWRAEEEGREER</sequence>
<dbReference type="AlphaFoldDB" id="A0A1X0P278"/>
<dbReference type="InterPro" id="IPR035969">
    <property type="entry name" value="Rab-GAP_TBC_sf"/>
</dbReference>
<dbReference type="FunFam" id="1.10.8.270:FF:000016">
    <property type="entry name" value="TBC1 domain family member 2A"/>
    <property type="match status" value="1"/>
</dbReference>
<feature type="domain" description="Rab-GAP TBC" evidence="1">
    <location>
        <begin position="144"/>
        <end position="339"/>
    </location>
</feature>
<dbReference type="PROSITE" id="PS50086">
    <property type="entry name" value="TBC_RABGAP"/>
    <property type="match status" value="1"/>
</dbReference>
<dbReference type="Gene3D" id="1.10.8.270">
    <property type="entry name" value="putative rabgap domain of human tbc1 domain family member 14 like domains"/>
    <property type="match status" value="1"/>
</dbReference>
<dbReference type="SMART" id="SM00164">
    <property type="entry name" value="TBC"/>
    <property type="match status" value="1"/>
</dbReference>
<accession>A0A1X0P278</accession>
<evidence type="ECO:0000259" key="1">
    <source>
        <dbReference type="PROSITE" id="PS50086"/>
    </source>
</evidence>